<evidence type="ECO:0000313" key="3">
    <source>
        <dbReference type="EMBL" id="VYU18713.1"/>
    </source>
</evidence>
<dbReference type="AlphaFoldDB" id="A0A6N3CZ12"/>
<dbReference type="PRINTS" id="PR00368">
    <property type="entry name" value="FADPNR"/>
</dbReference>
<dbReference type="EMBL" id="CACRTO010000018">
    <property type="protein sequence ID" value="VYU18713.1"/>
    <property type="molecule type" value="Genomic_DNA"/>
</dbReference>
<dbReference type="SUPFAM" id="SSF51905">
    <property type="entry name" value="FAD/NAD(P)-binding domain"/>
    <property type="match status" value="1"/>
</dbReference>
<dbReference type="RefSeq" id="WP_156626177.1">
    <property type="nucleotide sequence ID" value="NZ_CACRTO010000018.1"/>
</dbReference>
<dbReference type="EC" id="1.6.99.3" evidence="3"/>
<dbReference type="Gene3D" id="3.50.50.60">
    <property type="entry name" value="FAD/NAD(P)-binding domain"/>
    <property type="match status" value="2"/>
</dbReference>
<keyword evidence="1 3" id="KW-0560">Oxidoreductase</keyword>
<dbReference type="PANTHER" id="PTHR42949">
    <property type="entry name" value="ANAEROBIC GLYCEROL-3-PHOSPHATE DEHYDROGENASE SUBUNIT B"/>
    <property type="match status" value="1"/>
</dbReference>
<dbReference type="InterPro" id="IPR051691">
    <property type="entry name" value="Metab_Enz_Cyan_OpOx_G3PDH"/>
</dbReference>
<dbReference type="PANTHER" id="PTHR42949:SF3">
    <property type="entry name" value="ANAEROBIC GLYCEROL-3-PHOSPHATE DEHYDROGENASE SUBUNIT B"/>
    <property type="match status" value="1"/>
</dbReference>
<evidence type="ECO:0000256" key="1">
    <source>
        <dbReference type="ARBA" id="ARBA00023002"/>
    </source>
</evidence>
<dbReference type="InterPro" id="IPR023753">
    <property type="entry name" value="FAD/NAD-binding_dom"/>
</dbReference>
<protein>
    <submittedName>
        <fullName evidence="3">NADH dehydrogenase</fullName>
        <ecNumber evidence="3">1.6.99.3</ecNumber>
    </submittedName>
</protein>
<sequence length="318" mass="34982">MLQYDLIIIGGGASGLSAGVSALKNGIKKVLILERNSDLGGNLNLFIHGGFGKYYLDEEVTGPELGSKLIKDFKEAGGYYKLDTEVLELTQNKVITYVNPEEGVQDVKASSIIIASGCRERFTGNINIPIHKYTGIYSLVSAHRLINLQGYLPGKEVVILGKNNWSLILARRLLIEGGKVNAIVDVTNRGFLDERGKEFIDGFDINIIKNVRVVDINGDDRIESVDIEDINTSEITTLSCDSLVLTVGYFPEITYARNAKIGMKDNLTLLVNENYETTAKGIFACGTVLTWDSDIFNSGEVGYKVGEKAADYLKNYIY</sequence>
<evidence type="ECO:0000259" key="2">
    <source>
        <dbReference type="Pfam" id="PF07992"/>
    </source>
</evidence>
<proteinExistence type="predicted"/>
<reference evidence="3" key="1">
    <citation type="submission" date="2019-11" db="EMBL/GenBank/DDBJ databases">
        <authorList>
            <person name="Feng L."/>
        </authorList>
    </citation>
    <scope>NUCLEOTIDE SEQUENCE</scope>
    <source>
        <strain evidence="3">CTertiumLFYP3</strain>
    </source>
</reference>
<name>A0A6N3CZ12_9CLOT</name>
<dbReference type="InterPro" id="IPR036188">
    <property type="entry name" value="FAD/NAD-bd_sf"/>
</dbReference>
<gene>
    <name evidence="3" type="primary">ahpF</name>
    <name evidence="3" type="ORF">CTLFYP3_01698</name>
</gene>
<feature type="domain" description="FAD/NAD(P)-binding" evidence="2">
    <location>
        <begin position="4"/>
        <end position="289"/>
    </location>
</feature>
<accession>A0A6N3CZ12</accession>
<dbReference type="Pfam" id="PF07992">
    <property type="entry name" value="Pyr_redox_2"/>
    <property type="match status" value="1"/>
</dbReference>
<organism evidence="3">
    <name type="scientific">Clostridium tertium</name>
    <dbReference type="NCBI Taxonomy" id="1559"/>
    <lineage>
        <taxon>Bacteria</taxon>
        <taxon>Bacillati</taxon>
        <taxon>Bacillota</taxon>
        <taxon>Clostridia</taxon>
        <taxon>Eubacteriales</taxon>
        <taxon>Clostridiaceae</taxon>
        <taxon>Clostridium</taxon>
    </lineage>
</organism>
<dbReference type="PRINTS" id="PR00469">
    <property type="entry name" value="PNDRDTASEII"/>
</dbReference>
<dbReference type="GO" id="GO:0016491">
    <property type="term" value="F:oxidoreductase activity"/>
    <property type="evidence" value="ECO:0007669"/>
    <property type="project" value="UniProtKB-KW"/>
</dbReference>